<sequence>MAAASGETVEDISEIPHPERRRTSSFYIVLFFVVLPLWSVIPLSWFFVTYTLHTGLLSSFKWRGRALFVAALCEVFFSIHHHRLVRHISGPSPIGPGNLAEVQAAFTRVLKSGLANLPEDGFDEESLDVDRPGSPAESIVALQSDDARAIDFRNCMRTWFQKAPWSAIRTQEVYAWLYWDIFNTALPPLESIPRAHRAALDEALDLLQKRSGSIISPGSNTAVSPILLTLDKVNVKWRPLFWYILVTSMNWILKKWLERSYCARFGSYNGLDYCVRVPKTWDPVTGPRPILFLHGLGLGLTQYKIFITHLLHTLPDRPILVPLQPHISQEFFHPQFLKPLNRYEATACLAGLMRELGWVPRKDNYSTDSESEVETPTSLTTSARTGVVVLSHSNGSYVHAWLLKAHPEMAVRSCFVDPVTFCSWEGDVCYNFLYSRCATGLELIMRYFVGTELGVANTIQRHFDWTSNSLWYEEIPNARDPQKTMFVLGGNDAIVKAERVHRYLSSHGVRKGLHLDPDGIHGQALITGGPMHNEILQWLQDS</sequence>
<dbReference type="EMBL" id="MU267617">
    <property type="protein sequence ID" value="KAH7914196.1"/>
    <property type="molecule type" value="Genomic_DNA"/>
</dbReference>
<comment type="caution">
    <text evidence="1">The sequence shown here is derived from an EMBL/GenBank/DDBJ whole genome shotgun (WGS) entry which is preliminary data.</text>
</comment>
<protein>
    <submittedName>
        <fullName evidence="1">Uncharacterized protein</fullName>
    </submittedName>
</protein>
<reference evidence="1" key="1">
    <citation type="journal article" date="2021" name="New Phytol.">
        <title>Evolutionary innovations through gain and loss of genes in the ectomycorrhizal Boletales.</title>
        <authorList>
            <person name="Wu G."/>
            <person name="Miyauchi S."/>
            <person name="Morin E."/>
            <person name="Kuo A."/>
            <person name="Drula E."/>
            <person name="Varga T."/>
            <person name="Kohler A."/>
            <person name="Feng B."/>
            <person name="Cao Y."/>
            <person name="Lipzen A."/>
            <person name="Daum C."/>
            <person name="Hundley H."/>
            <person name="Pangilinan J."/>
            <person name="Johnson J."/>
            <person name="Barry K."/>
            <person name="LaButti K."/>
            <person name="Ng V."/>
            <person name="Ahrendt S."/>
            <person name="Min B."/>
            <person name="Choi I.G."/>
            <person name="Park H."/>
            <person name="Plett J.M."/>
            <person name="Magnuson J."/>
            <person name="Spatafora J.W."/>
            <person name="Nagy L.G."/>
            <person name="Henrissat B."/>
            <person name="Grigoriev I.V."/>
            <person name="Yang Z.L."/>
            <person name="Xu J."/>
            <person name="Martin F.M."/>
        </authorList>
    </citation>
    <scope>NUCLEOTIDE SEQUENCE</scope>
    <source>
        <strain evidence="1">ATCC 28755</strain>
    </source>
</reference>
<accession>A0ACB8AKZ4</accession>
<dbReference type="Proteomes" id="UP000790377">
    <property type="component" value="Unassembled WGS sequence"/>
</dbReference>
<organism evidence="1 2">
    <name type="scientific">Hygrophoropsis aurantiaca</name>
    <dbReference type="NCBI Taxonomy" id="72124"/>
    <lineage>
        <taxon>Eukaryota</taxon>
        <taxon>Fungi</taxon>
        <taxon>Dikarya</taxon>
        <taxon>Basidiomycota</taxon>
        <taxon>Agaricomycotina</taxon>
        <taxon>Agaricomycetes</taxon>
        <taxon>Agaricomycetidae</taxon>
        <taxon>Boletales</taxon>
        <taxon>Coniophorineae</taxon>
        <taxon>Hygrophoropsidaceae</taxon>
        <taxon>Hygrophoropsis</taxon>
    </lineage>
</organism>
<evidence type="ECO:0000313" key="1">
    <source>
        <dbReference type="EMBL" id="KAH7914196.1"/>
    </source>
</evidence>
<gene>
    <name evidence="1" type="ORF">BJ138DRAFT_1123730</name>
</gene>
<keyword evidence="2" id="KW-1185">Reference proteome</keyword>
<name>A0ACB8AKZ4_9AGAM</name>
<evidence type="ECO:0000313" key="2">
    <source>
        <dbReference type="Proteomes" id="UP000790377"/>
    </source>
</evidence>
<proteinExistence type="predicted"/>